<evidence type="ECO:0000313" key="15">
    <source>
        <dbReference type="Proteomes" id="UP001178461"/>
    </source>
</evidence>
<dbReference type="GO" id="GO:0005737">
    <property type="term" value="C:cytoplasm"/>
    <property type="evidence" value="ECO:0007669"/>
    <property type="project" value="TreeGrafter"/>
</dbReference>
<keyword evidence="7" id="KW-0560">Oxidoreductase</keyword>
<keyword evidence="4" id="KW-0547">Nucleotide-binding</keyword>
<dbReference type="Pfam" id="PF02195">
    <property type="entry name" value="ParB_N"/>
    <property type="match status" value="1"/>
</dbReference>
<evidence type="ECO:0000256" key="7">
    <source>
        <dbReference type="ARBA" id="ARBA00023002"/>
    </source>
</evidence>
<dbReference type="Gene3D" id="3.90.1530.10">
    <property type="entry name" value="Conserved hypothetical protein from pyrococcus furiosus pfu- 392566-001, ParB domain"/>
    <property type="match status" value="1"/>
</dbReference>
<evidence type="ECO:0000256" key="3">
    <source>
        <dbReference type="ARBA" id="ARBA00022481"/>
    </source>
</evidence>
<accession>A0AA35KHM8</accession>
<dbReference type="InterPro" id="IPR036086">
    <property type="entry name" value="ParB/Sulfiredoxin_sf"/>
</dbReference>
<dbReference type="Proteomes" id="UP001178461">
    <property type="component" value="Chromosome 6"/>
</dbReference>
<dbReference type="FunFam" id="3.90.1530.10:FF:000001">
    <property type="entry name" value="Sulfiredoxin"/>
    <property type="match status" value="1"/>
</dbReference>
<evidence type="ECO:0000256" key="8">
    <source>
        <dbReference type="ARBA" id="ARBA00023157"/>
    </source>
</evidence>
<name>A0AA35KHM8_9SAUR</name>
<dbReference type="EC" id="1.8.98.2" evidence="2"/>
<feature type="region of interest" description="Disordered" evidence="12">
    <location>
        <begin position="1"/>
        <end position="68"/>
    </location>
</feature>
<feature type="domain" description="ParB-like N-terminal" evidence="13">
    <location>
        <begin position="126"/>
        <end position="219"/>
    </location>
</feature>
<reference evidence="14" key="1">
    <citation type="submission" date="2022-12" db="EMBL/GenBank/DDBJ databases">
        <authorList>
            <person name="Alioto T."/>
            <person name="Alioto T."/>
            <person name="Gomez Garrido J."/>
        </authorList>
    </citation>
    <scope>NUCLEOTIDE SEQUENCE</scope>
</reference>
<dbReference type="SUPFAM" id="SSF110849">
    <property type="entry name" value="ParB/Sulfiredoxin"/>
    <property type="match status" value="1"/>
</dbReference>
<dbReference type="GO" id="GO:0005524">
    <property type="term" value="F:ATP binding"/>
    <property type="evidence" value="ECO:0007669"/>
    <property type="project" value="UniProtKB-KW"/>
</dbReference>
<dbReference type="InterPro" id="IPR003115">
    <property type="entry name" value="ParB_N"/>
</dbReference>
<sequence>MGGERASGSCGDPLLSRKRGIGDRVHKASCGPGKWGGVSVAPPPASFPSSLSRPPPRPSGGAIRCKPNGRRYMSPGMWGVRSRAWRALLGADLGRRRRIGAENVASMASEGGAGRSIHSDNIAAVHEVPMKVIIRPIAPVLEEGKVESLMKTIQEEADHVPPIDVLWIKGREGGDYFYSFGGCHRYAAYKRLGKETIPAKIIRSTISDLRTYLGSSLPDLR</sequence>
<keyword evidence="3" id="KW-0488">Methylation</keyword>
<evidence type="ECO:0000259" key="13">
    <source>
        <dbReference type="SMART" id="SM00470"/>
    </source>
</evidence>
<keyword evidence="15" id="KW-1185">Reference proteome</keyword>
<evidence type="ECO:0000256" key="5">
    <source>
        <dbReference type="ARBA" id="ARBA00022840"/>
    </source>
</evidence>
<dbReference type="PANTHER" id="PTHR21348:SF2">
    <property type="entry name" value="SULFIREDOXIN-1"/>
    <property type="match status" value="1"/>
</dbReference>
<evidence type="ECO:0000313" key="14">
    <source>
        <dbReference type="EMBL" id="CAI5778506.1"/>
    </source>
</evidence>
<organism evidence="14 15">
    <name type="scientific">Podarcis lilfordi</name>
    <name type="common">Lilford's wall lizard</name>
    <dbReference type="NCBI Taxonomy" id="74358"/>
    <lineage>
        <taxon>Eukaryota</taxon>
        <taxon>Metazoa</taxon>
        <taxon>Chordata</taxon>
        <taxon>Craniata</taxon>
        <taxon>Vertebrata</taxon>
        <taxon>Euteleostomi</taxon>
        <taxon>Lepidosauria</taxon>
        <taxon>Squamata</taxon>
        <taxon>Bifurcata</taxon>
        <taxon>Unidentata</taxon>
        <taxon>Episquamata</taxon>
        <taxon>Laterata</taxon>
        <taxon>Lacertibaenia</taxon>
        <taxon>Lacertidae</taxon>
        <taxon>Podarcis</taxon>
    </lineage>
</organism>
<comment type="function">
    <text evidence="10">Contributes to oxidative stress resistance by reducing cysteine-sulfinic acid formed under exposure to oxidants in the peroxiredoxins PRDX1, PRDX2, PRDX3 and PRDX4. Does not act on PRDX5 or PRDX6. May catalyze the reduction in a multi-step process by acting both as a specific phosphotransferase and a thioltransferase.</text>
</comment>
<dbReference type="AlphaFoldDB" id="A0AA35KHM8"/>
<gene>
    <name evidence="14" type="ORF">PODLI_1B026190</name>
</gene>
<evidence type="ECO:0000256" key="1">
    <source>
        <dbReference type="ARBA" id="ARBA00009609"/>
    </source>
</evidence>
<dbReference type="PANTHER" id="PTHR21348">
    <property type="match status" value="1"/>
</dbReference>
<keyword evidence="5" id="KW-0067">ATP-binding</keyword>
<dbReference type="InterPro" id="IPR016692">
    <property type="entry name" value="Sulfiredoxin"/>
</dbReference>
<evidence type="ECO:0000256" key="10">
    <source>
        <dbReference type="ARBA" id="ARBA00059800"/>
    </source>
</evidence>
<evidence type="ECO:0000256" key="6">
    <source>
        <dbReference type="ARBA" id="ARBA00022862"/>
    </source>
</evidence>
<evidence type="ECO:0000256" key="2">
    <source>
        <dbReference type="ARBA" id="ARBA00013055"/>
    </source>
</evidence>
<comment type="similarity">
    <text evidence="1">Belongs to the sulfiredoxin family.</text>
</comment>
<proteinExistence type="inferred from homology"/>
<protein>
    <recommendedName>
        <fullName evidence="11">Sulfiredoxin-1</fullName>
        <ecNumber evidence="2">1.8.98.2</ecNumber>
    </recommendedName>
</protein>
<comment type="catalytic activity">
    <reaction evidence="9">
        <text>S-hydroxy-S-oxy-L-cysteinyl-[peroxiredoxin] + [protein]-dithiol + ATP = S-hydroxy-L-cysteinyl-[peroxiredoxin] + [protein]-disulfide + ADP + phosphate</text>
        <dbReference type="Rhea" id="RHEA:17545"/>
        <dbReference type="Rhea" id="RHEA-COMP:10593"/>
        <dbReference type="Rhea" id="RHEA-COMP:10594"/>
        <dbReference type="Rhea" id="RHEA-COMP:13681"/>
        <dbReference type="Rhea" id="RHEA-COMP:17976"/>
        <dbReference type="ChEBI" id="CHEBI:29950"/>
        <dbReference type="ChEBI" id="CHEBI:30616"/>
        <dbReference type="ChEBI" id="CHEBI:43474"/>
        <dbReference type="ChEBI" id="CHEBI:50058"/>
        <dbReference type="ChEBI" id="CHEBI:61973"/>
        <dbReference type="ChEBI" id="CHEBI:61974"/>
        <dbReference type="ChEBI" id="CHEBI:456216"/>
        <dbReference type="EC" id="1.8.98.2"/>
    </reaction>
</comment>
<evidence type="ECO:0000256" key="12">
    <source>
        <dbReference type="SAM" id="MobiDB-lite"/>
    </source>
</evidence>
<dbReference type="CDD" id="cd16395">
    <property type="entry name" value="Srx"/>
    <property type="match status" value="1"/>
</dbReference>
<evidence type="ECO:0000256" key="9">
    <source>
        <dbReference type="ARBA" id="ARBA00047514"/>
    </source>
</evidence>
<dbReference type="GO" id="GO:0034599">
    <property type="term" value="P:cellular response to oxidative stress"/>
    <property type="evidence" value="ECO:0007669"/>
    <property type="project" value="TreeGrafter"/>
</dbReference>
<dbReference type="GO" id="GO:0032542">
    <property type="term" value="F:sulfiredoxin activity"/>
    <property type="evidence" value="ECO:0007669"/>
    <property type="project" value="UniProtKB-EC"/>
</dbReference>
<evidence type="ECO:0000256" key="11">
    <source>
        <dbReference type="ARBA" id="ARBA00068541"/>
    </source>
</evidence>
<evidence type="ECO:0000256" key="4">
    <source>
        <dbReference type="ARBA" id="ARBA00022741"/>
    </source>
</evidence>
<keyword evidence="8" id="KW-1015">Disulfide bond</keyword>
<keyword evidence="6" id="KW-0049">Antioxidant</keyword>
<dbReference type="SMART" id="SM00470">
    <property type="entry name" value="ParB"/>
    <property type="match status" value="1"/>
</dbReference>
<dbReference type="EMBL" id="OX395131">
    <property type="protein sequence ID" value="CAI5778506.1"/>
    <property type="molecule type" value="Genomic_DNA"/>
</dbReference>